<reference evidence="3" key="1">
    <citation type="submission" date="2022-03" db="EMBL/GenBank/DDBJ databases">
        <authorList>
            <person name="Martin H S."/>
        </authorList>
    </citation>
    <scope>NUCLEOTIDE SEQUENCE</scope>
</reference>
<feature type="chain" id="PRO_5046886968" evidence="2">
    <location>
        <begin position="19"/>
        <end position="102"/>
    </location>
</feature>
<gene>
    <name evidence="3" type="ORF">IPOD504_LOCUS5381</name>
</gene>
<evidence type="ECO:0000256" key="2">
    <source>
        <dbReference type="SAM" id="SignalP"/>
    </source>
</evidence>
<feature type="signal peptide" evidence="2">
    <location>
        <begin position="1"/>
        <end position="18"/>
    </location>
</feature>
<organism evidence="3 4">
    <name type="scientific">Iphiclides podalirius</name>
    <name type="common">scarce swallowtail</name>
    <dbReference type="NCBI Taxonomy" id="110791"/>
    <lineage>
        <taxon>Eukaryota</taxon>
        <taxon>Metazoa</taxon>
        <taxon>Ecdysozoa</taxon>
        <taxon>Arthropoda</taxon>
        <taxon>Hexapoda</taxon>
        <taxon>Insecta</taxon>
        <taxon>Pterygota</taxon>
        <taxon>Neoptera</taxon>
        <taxon>Endopterygota</taxon>
        <taxon>Lepidoptera</taxon>
        <taxon>Glossata</taxon>
        <taxon>Ditrysia</taxon>
        <taxon>Papilionoidea</taxon>
        <taxon>Papilionidae</taxon>
        <taxon>Papilioninae</taxon>
        <taxon>Iphiclides</taxon>
    </lineage>
</organism>
<evidence type="ECO:0000313" key="4">
    <source>
        <dbReference type="Proteomes" id="UP000837857"/>
    </source>
</evidence>
<name>A0ABN8I563_9NEOP</name>
<dbReference type="Proteomes" id="UP000837857">
    <property type="component" value="Chromosome 16"/>
</dbReference>
<accession>A0ABN8I563</accession>
<keyword evidence="4" id="KW-1185">Reference proteome</keyword>
<sequence>MMRPLLILNCLFISQALFHPLYHPTERTPLAAVNELTSRLSAHPSRLQEPRLPPNIETIKKVAQILIMLGEQVIPGVIGEPPPHAAVPSPSEDIPNDPVADR</sequence>
<dbReference type="EMBL" id="OW152828">
    <property type="protein sequence ID" value="CAH2046133.1"/>
    <property type="molecule type" value="Genomic_DNA"/>
</dbReference>
<feature type="non-terminal residue" evidence="3">
    <location>
        <position position="102"/>
    </location>
</feature>
<evidence type="ECO:0000313" key="3">
    <source>
        <dbReference type="EMBL" id="CAH2046133.1"/>
    </source>
</evidence>
<evidence type="ECO:0000256" key="1">
    <source>
        <dbReference type="SAM" id="MobiDB-lite"/>
    </source>
</evidence>
<protein>
    <submittedName>
        <fullName evidence="3">Uncharacterized protein</fullName>
    </submittedName>
</protein>
<proteinExistence type="predicted"/>
<keyword evidence="2" id="KW-0732">Signal</keyword>
<feature type="region of interest" description="Disordered" evidence="1">
    <location>
        <begin position="79"/>
        <end position="102"/>
    </location>
</feature>